<feature type="region of interest" description="Disordered" evidence="9">
    <location>
        <begin position="1"/>
        <end position="168"/>
    </location>
</feature>
<feature type="transmembrane region" description="Helical" evidence="10">
    <location>
        <begin position="238"/>
        <end position="258"/>
    </location>
</feature>
<feature type="transmembrane region" description="Helical" evidence="10">
    <location>
        <begin position="710"/>
        <end position="733"/>
    </location>
</feature>
<dbReference type="InterPro" id="IPR004648">
    <property type="entry name" value="Oligpept_transpt"/>
</dbReference>
<feature type="transmembrane region" description="Helical" evidence="10">
    <location>
        <begin position="939"/>
        <end position="963"/>
    </location>
</feature>
<evidence type="ECO:0000256" key="7">
    <source>
        <dbReference type="ARBA" id="ARBA00022989"/>
    </source>
</evidence>
<feature type="transmembrane region" description="Helical" evidence="10">
    <location>
        <begin position="509"/>
        <end position="533"/>
    </location>
</feature>
<name>A0AAJ0F2A8_9PEZI</name>
<comment type="similarity">
    <text evidence="2">Belongs to the oligopeptide OPT transporter family.</text>
</comment>
<feature type="transmembrane region" description="Helical" evidence="10">
    <location>
        <begin position="580"/>
        <end position="601"/>
    </location>
</feature>
<keyword evidence="4 10" id="KW-0812">Transmembrane</keyword>
<keyword evidence="6" id="KW-0653">Protein transport</keyword>
<feature type="compositionally biased region" description="Low complexity" evidence="9">
    <location>
        <begin position="105"/>
        <end position="121"/>
    </location>
</feature>
<dbReference type="NCBIfam" id="TIGR00727">
    <property type="entry name" value="ISP4_OPT"/>
    <property type="match status" value="1"/>
</dbReference>
<accession>A0AAJ0F2A8</accession>
<sequence>MTSTRTHGRPSSESCASDPDSFPLRRLERIPTSDPTQAPAPSTLTASDSNTAHALDPDGNVQRQSPNGPRLESGTDATATRPGPMISDPPALRSTAGFSSPSYGATADSSASSSSRASSPADDVRLISDYGPREVRRRSDVSQARSATGRRMSRPSEELGSSVVTGGIEGRFGTTEGALLNDINDAPKLDGQDDDESLVDYSDLEDEENPPDNSPYAQVRASVAPTDNTSLSINTPRMWILSILFSFLGSSTNLFFSLRYPSVAITPVIALLLVHPLGIVWDLVLKRADDPPEEFVDGVRTANMPPMSPSEEHPHIVPWERRGRLDRFRLWLAQGRWNEKEHSCVYVSSNVSFGFAFATDVIVEQTQFYKQEAGIVYQLLLTLSTQILGYTFAGLTRRFLVRPSGMIWPGTLMSAAMFTTLHKEENKPANGWRISRWKFFYAVWLVAFLFYFLPGLLMPALSYFNVITWFAPDSVVVANLFGVVSGLGLFPVTFDWAQIAYIGSPLLTPFWAAMNVVAGLVVVMWVIAPIAYYSNWLYSSYMPILSAAVFDNTGHIYDVSKVLTKDFLFDREAYSKYSRVFLPITYVLSYGVQFAGLAALLTHTMCWHGRDIWAQWKRSLEETSSESKPAYQPVGSGEGPSRPARTGSNPRLNTVRSSLSMDNLMSREDVHNRLMRRYKDAPMMWYLVTFISMTTVGIFVVEYYPIHLPWYGLLLALAICSVLFIPIGIIMAVTNQHSSIYLICQLVAGVIFPGRPVANMVFVTYGYISSAQGIKFASDLKLGHYMKIPPRILFAVQMVATIVSSITQIGVLNWMFVNVPGICTPQAVNGFTCPIARVHFNGSILWGVVGPSEFFGRNATYRCLIWAFAIGAVLPIPLWLYARRRRESIVRKINLPVLFGSLGWIPPATGLNFSVWAVVCYVFNYLIKRRAPDWWAKYVMTLSAALDSGLAFGIVVVFFGFIYPGWMRGFSWWGTEVYKRGCDWQACAYLTVPEGGRFGPEVW</sequence>
<evidence type="ECO:0000256" key="2">
    <source>
        <dbReference type="ARBA" id="ARBA00008807"/>
    </source>
</evidence>
<feature type="compositionally biased region" description="Polar residues" evidence="9">
    <location>
        <begin position="1"/>
        <end position="15"/>
    </location>
</feature>
<feature type="transmembrane region" description="Helical" evidence="10">
    <location>
        <begin position="902"/>
        <end position="927"/>
    </location>
</feature>
<evidence type="ECO:0000256" key="10">
    <source>
        <dbReference type="SAM" id="Phobius"/>
    </source>
</evidence>
<dbReference type="AlphaFoldDB" id="A0AAJ0F2A8"/>
<gene>
    <name evidence="11" type="ORF">QBC47DRAFT_67732</name>
</gene>
<feature type="transmembrane region" description="Helical" evidence="10">
    <location>
        <begin position="476"/>
        <end position="497"/>
    </location>
</feature>
<comment type="caution">
    <text evidence="11">The sequence shown here is derived from an EMBL/GenBank/DDBJ whole genome shotgun (WGS) entry which is preliminary data.</text>
</comment>
<evidence type="ECO:0000256" key="6">
    <source>
        <dbReference type="ARBA" id="ARBA00022927"/>
    </source>
</evidence>
<feature type="compositionally biased region" description="Polar residues" evidence="9">
    <location>
        <begin position="33"/>
        <end position="52"/>
    </location>
</feature>
<evidence type="ECO:0000256" key="4">
    <source>
        <dbReference type="ARBA" id="ARBA00022692"/>
    </source>
</evidence>
<dbReference type="Proteomes" id="UP001239445">
    <property type="component" value="Unassembled WGS sequence"/>
</dbReference>
<feature type="compositionally biased region" description="Basic and acidic residues" evidence="9">
    <location>
        <begin position="122"/>
        <end position="140"/>
    </location>
</feature>
<feature type="transmembrane region" description="Helical" evidence="10">
    <location>
        <begin position="740"/>
        <end position="768"/>
    </location>
</feature>
<comment type="subcellular location">
    <subcellularLocation>
        <location evidence="1">Membrane</location>
        <topology evidence="1">Multi-pass membrane protein</topology>
    </subcellularLocation>
</comment>
<evidence type="ECO:0000256" key="3">
    <source>
        <dbReference type="ARBA" id="ARBA00022448"/>
    </source>
</evidence>
<dbReference type="PANTHER" id="PTHR22601">
    <property type="entry name" value="ISP4 LIKE PROTEIN"/>
    <property type="match status" value="1"/>
</dbReference>
<feature type="transmembrane region" description="Helical" evidence="10">
    <location>
        <begin position="375"/>
        <end position="393"/>
    </location>
</feature>
<evidence type="ECO:0000313" key="12">
    <source>
        <dbReference type="Proteomes" id="UP001239445"/>
    </source>
</evidence>
<organism evidence="11 12">
    <name type="scientific">Echria macrotheca</name>
    <dbReference type="NCBI Taxonomy" id="438768"/>
    <lineage>
        <taxon>Eukaryota</taxon>
        <taxon>Fungi</taxon>
        <taxon>Dikarya</taxon>
        <taxon>Ascomycota</taxon>
        <taxon>Pezizomycotina</taxon>
        <taxon>Sordariomycetes</taxon>
        <taxon>Sordariomycetidae</taxon>
        <taxon>Sordariales</taxon>
        <taxon>Schizotheciaceae</taxon>
        <taxon>Echria</taxon>
    </lineage>
</organism>
<feature type="transmembrane region" description="Helical" evidence="10">
    <location>
        <begin position="683"/>
        <end position="704"/>
    </location>
</feature>
<dbReference type="EMBL" id="MU839840">
    <property type="protein sequence ID" value="KAK1752156.1"/>
    <property type="molecule type" value="Genomic_DNA"/>
</dbReference>
<dbReference type="NCBIfam" id="TIGR00728">
    <property type="entry name" value="OPT_sfam"/>
    <property type="match status" value="2"/>
</dbReference>
<proteinExistence type="inferred from homology"/>
<dbReference type="GO" id="GO:0015031">
    <property type="term" value="P:protein transport"/>
    <property type="evidence" value="ECO:0007669"/>
    <property type="project" value="UniProtKB-KW"/>
</dbReference>
<feature type="region of interest" description="Disordered" evidence="9">
    <location>
        <begin position="624"/>
        <end position="655"/>
    </location>
</feature>
<feature type="transmembrane region" description="Helical" evidence="10">
    <location>
        <begin position="439"/>
        <end position="464"/>
    </location>
</feature>
<evidence type="ECO:0000313" key="11">
    <source>
        <dbReference type="EMBL" id="KAK1752156.1"/>
    </source>
</evidence>
<feature type="transmembrane region" description="Helical" evidence="10">
    <location>
        <begin position="788"/>
        <end position="806"/>
    </location>
</feature>
<keyword evidence="3" id="KW-0813">Transport</keyword>
<feature type="compositionally biased region" description="Polar residues" evidence="9">
    <location>
        <begin position="646"/>
        <end position="655"/>
    </location>
</feature>
<keyword evidence="7 10" id="KW-1133">Transmembrane helix</keyword>
<keyword evidence="8 10" id="KW-0472">Membrane</keyword>
<evidence type="ECO:0000256" key="5">
    <source>
        <dbReference type="ARBA" id="ARBA00022856"/>
    </source>
</evidence>
<dbReference type="InterPro" id="IPR004813">
    <property type="entry name" value="OPT"/>
</dbReference>
<protein>
    <submittedName>
        <fullName evidence="11">OPT oligopeptide transporter protein-domain-containing protein</fullName>
    </submittedName>
</protein>
<keyword evidence="12" id="KW-1185">Reference proteome</keyword>
<dbReference type="GO" id="GO:0016020">
    <property type="term" value="C:membrane"/>
    <property type="evidence" value="ECO:0007669"/>
    <property type="project" value="UniProtKB-SubCell"/>
</dbReference>
<dbReference type="GO" id="GO:0035673">
    <property type="term" value="F:oligopeptide transmembrane transporter activity"/>
    <property type="evidence" value="ECO:0007669"/>
    <property type="project" value="InterPro"/>
</dbReference>
<evidence type="ECO:0000256" key="8">
    <source>
        <dbReference type="ARBA" id="ARBA00023136"/>
    </source>
</evidence>
<feature type="transmembrane region" description="Helical" evidence="10">
    <location>
        <begin position="863"/>
        <end position="882"/>
    </location>
</feature>
<dbReference type="Pfam" id="PF03169">
    <property type="entry name" value="OPT"/>
    <property type="match status" value="1"/>
</dbReference>
<feature type="transmembrane region" description="Helical" evidence="10">
    <location>
        <begin position="264"/>
        <end position="285"/>
    </location>
</feature>
<keyword evidence="5" id="KW-0571">Peptide transport</keyword>
<evidence type="ECO:0000256" key="1">
    <source>
        <dbReference type="ARBA" id="ARBA00004141"/>
    </source>
</evidence>
<reference evidence="11" key="1">
    <citation type="submission" date="2023-06" db="EMBL/GenBank/DDBJ databases">
        <title>Genome-scale phylogeny and comparative genomics of the fungal order Sordariales.</title>
        <authorList>
            <consortium name="Lawrence Berkeley National Laboratory"/>
            <person name="Hensen N."/>
            <person name="Bonometti L."/>
            <person name="Westerberg I."/>
            <person name="Brannstrom I.O."/>
            <person name="Guillou S."/>
            <person name="Cros-Aarteil S."/>
            <person name="Calhoun S."/>
            <person name="Haridas S."/>
            <person name="Kuo A."/>
            <person name="Mondo S."/>
            <person name="Pangilinan J."/>
            <person name="Riley R."/>
            <person name="Labutti K."/>
            <person name="Andreopoulos B."/>
            <person name="Lipzen A."/>
            <person name="Chen C."/>
            <person name="Yanf M."/>
            <person name="Daum C."/>
            <person name="Ng V."/>
            <person name="Clum A."/>
            <person name="Steindorff A."/>
            <person name="Ohm R."/>
            <person name="Martin F."/>
            <person name="Silar P."/>
            <person name="Natvig D."/>
            <person name="Lalanne C."/>
            <person name="Gautier V."/>
            <person name="Ament-Velasquez S.L."/>
            <person name="Kruys A."/>
            <person name="Hutchinson M.I."/>
            <person name="Powell A.J."/>
            <person name="Barry K."/>
            <person name="Miller A.N."/>
            <person name="Grigoriev I.V."/>
            <person name="Debuchy R."/>
            <person name="Gladieux P."/>
            <person name="Thoren M.H."/>
            <person name="Johannesson H."/>
        </authorList>
    </citation>
    <scope>NUCLEOTIDE SEQUENCE</scope>
    <source>
        <strain evidence="11">PSN4</strain>
    </source>
</reference>
<evidence type="ECO:0000256" key="9">
    <source>
        <dbReference type="SAM" id="MobiDB-lite"/>
    </source>
</evidence>
<feature type="transmembrane region" description="Helical" evidence="10">
    <location>
        <begin position="399"/>
        <end position="418"/>
    </location>
</feature>